<dbReference type="InterPro" id="IPR020806">
    <property type="entry name" value="PKS_PP-bd"/>
</dbReference>
<reference evidence="6" key="1">
    <citation type="journal article" date="2019" name="Int. J. Syst. Evol. Microbiol.">
        <title>The Global Catalogue of Microorganisms (GCM) 10K type strain sequencing project: providing services to taxonomists for standard genome sequencing and annotation.</title>
        <authorList>
            <consortium name="The Broad Institute Genomics Platform"/>
            <consortium name="The Broad Institute Genome Sequencing Center for Infectious Disease"/>
            <person name="Wu L."/>
            <person name="Ma J."/>
        </authorList>
    </citation>
    <scope>NUCLEOTIDE SEQUENCE [LARGE SCALE GENOMIC DNA]</scope>
    <source>
        <strain evidence="6">JCM 12774</strain>
    </source>
</reference>
<dbReference type="Pfam" id="PF07993">
    <property type="entry name" value="NAD_binding_4"/>
    <property type="match status" value="1"/>
</dbReference>
<evidence type="ECO:0000256" key="3">
    <source>
        <dbReference type="SAM" id="MobiDB-lite"/>
    </source>
</evidence>
<protein>
    <recommendedName>
        <fullName evidence="4">Carrier domain-containing protein</fullName>
    </recommendedName>
</protein>
<keyword evidence="1" id="KW-0596">Phosphopantetheine</keyword>
<dbReference type="CDD" id="cd05235">
    <property type="entry name" value="SDR_e1"/>
    <property type="match status" value="1"/>
</dbReference>
<dbReference type="InterPro" id="IPR036291">
    <property type="entry name" value="NAD(P)-bd_dom_sf"/>
</dbReference>
<comment type="caution">
    <text evidence="5">The sequence shown here is derived from an EMBL/GenBank/DDBJ whole genome shotgun (WGS) entry which is preliminary data.</text>
</comment>
<dbReference type="InterPro" id="IPR009081">
    <property type="entry name" value="PP-bd_ACP"/>
</dbReference>
<dbReference type="InterPro" id="IPR036736">
    <property type="entry name" value="ACP-like_sf"/>
</dbReference>
<dbReference type="NCBIfam" id="TIGR01746">
    <property type="entry name" value="Thioester-redct"/>
    <property type="match status" value="1"/>
</dbReference>
<dbReference type="InterPro" id="IPR010080">
    <property type="entry name" value="Thioester_reductase-like_dom"/>
</dbReference>
<sequence>MRRSKQSIYILASFTANMLETYLTEELGKSCPDIAVTTGPYNQIVPQCINGDSLLYQARPDYIVVWPRLEEILGSRNFYRKQSFDECRHDLSLLVEAVLRAKEHLGSKLIFVLPAVYENRPLGAGDLQAERGAMETSMQLRLLLLDKLRRAEDVLLADAEELVRSFGAASSYSMAMYAFAKVPYVNQIYREAASVIGRLIRLSTQPARNILTFDAEFLLCGREEQINTGMLRELNEASLADDDSLRLFQAYLSELAEWGHEMLLCSGSDQAAVERIFASAGPGISLDRFSYTCFNCASIAEAVARIHESHGVVQEAFLVLDTGEGAQDGLRRLLLPDDPALWMESVAASGALDLLPAESGFFEREDIHADDAEADKAYKLEDFLRSIRLELSLTKMAPAQTEAVEHLLHATKDFNLTGQIWTSDQLLSMLSQEDKAVYTVRVQDRFGDYGIAGVVIGTVGFHDFTFTVDNLLLNCRVLGKNAEFHLVQQLISNIREYGCDCLTLQYRPNGRNELAARFLADIAKIAPERVRAGEKITIPAELLEEYADISLQSGQGGDPEAAERKPAAEAARHGQTEASFDPYRFMADTWKGMKPSEREEIVRFIDDTRSVEEIMRAIGDSKARTRAGIQAEYKEPRTETERLIAGLWAEVLSIDRVGVLDNFFGLGGTSVMAAQLIVKYKQAFGVKLPVRIFFDSSSVEQMAMYIDALRIEEDKRELDESAVSNFRYRTREFLKGEVWLDDAVSAQGKGKPPETAPVRTVLLTGATGFLGAFLLEELMAMTDYRVVLLVRAENPQSGYERVVDNMKRYCLWKAEYGGRIVVRVGDLAKPLLGLGPRNFQELADEIHMIYHAGAITNFLEPYPMIKDVNVQGAQEILRLAAAGAVKPVHYISTHYVFSNLAHEHGFVAYEDTVPSSDEVLVLGYQQSKWVAENMMALAKERGIPVSIYRVGRISGSSVTGACQTKDIMWLMIKCCVEAGVLFDEDVKIEFIPVDYVSRSIIALSVQPESRNRNFHIAGKTMNRLHQVYEWMKRYGFQVDTMPYERWKDELVERAARNPELNTVKAMLPFIPEDMAEWDVEIVYDETNVKRGLRHTGIACPEVDEAMFARYLDYFIETGFFTVDPQRQSV</sequence>
<dbReference type="SUPFAM" id="SSF47336">
    <property type="entry name" value="ACP-like"/>
    <property type="match status" value="1"/>
</dbReference>
<dbReference type="SUPFAM" id="SSF51735">
    <property type="entry name" value="NAD(P)-binding Rossmann-fold domains"/>
    <property type="match status" value="1"/>
</dbReference>
<keyword evidence="2" id="KW-0597">Phosphoprotein</keyword>
<dbReference type="PROSITE" id="PS50075">
    <property type="entry name" value="CARRIER"/>
    <property type="match status" value="1"/>
</dbReference>
<dbReference type="InterPro" id="IPR036514">
    <property type="entry name" value="SGNH_hydro_sf"/>
</dbReference>
<dbReference type="InterPro" id="IPR013120">
    <property type="entry name" value="FAR_NAD-bd"/>
</dbReference>
<gene>
    <name evidence="5" type="ORF">GCM10008933_19940</name>
</gene>
<dbReference type="PANTHER" id="PTHR44845">
    <property type="entry name" value="CARRIER DOMAIN-CONTAINING PROTEIN"/>
    <property type="match status" value="1"/>
</dbReference>
<dbReference type="Gene3D" id="1.10.1200.10">
    <property type="entry name" value="ACP-like"/>
    <property type="match status" value="1"/>
</dbReference>
<proteinExistence type="predicted"/>
<keyword evidence="6" id="KW-1185">Reference proteome</keyword>
<dbReference type="RefSeq" id="WP_343860487.1">
    <property type="nucleotide sequence ID" value="NZ_BAAACX010000008.1"/>
</dbReference>
<evidence type="ECO:0000313" key="6">
    <source>
        <dbReference type="Proteomes" id="UP001500340"/>
    </source>
</evidence>
<dbReference type="Proteomes" id="UP001500340">
    <property type="component" value="Unassembled WGS sequence"/>
</dbReference>
<feature type="domain" description="Carrier" evidence="4">
    <location>
        <begin position="635"/>
        <end position="710"/>
    </location>
</feature>
<feature type="region of interest" description="Disordered" evidence="3">
    <location>
        <begin position="552"/>
        <end position="575"/>
    </location>
</feature>
<organism evidence="5 6">
    <name type="scientific">Paenibacillus motobuensis</name>
    <dbReference type="NCBI Taxonomy" id="295324"/>
    <lineage>
        <taxon>Bacteria</taxon>
        <taxon>Bacillati</taxon>
        <taxon>Bacillota</taxon>
        <taxon>Bacilli</taxon>
        <taxon>Bacillales</taxon>
        <taxon>Paenibacillaceae</taxon>
        <taxon>Paenibacillus</taxon>
    </lineage>
</organism>
<accession>A0ABP3I2Y7</accession>
<evidence type="ECO:0000259" key="4">
    <source>
        <dbReference type="PROSITE" id="PS50075"/>
    </source>
</evidence>
<evidence type="ECO:0000256" key="1">
    <source>
        <dbReference type="ARBA" id="ARBA00022450"/>
    </source>
</evidence>
<feature type="compositionally biased region" description="Basic and acidic residues" evidence="3">
    <location>
        <begin position="561"/>
        <end position="575"/>
    </location>
</feature>
<name>A0ABP3I2Y7_9BACL</name>
<dbReference type="SMART" id="SM00823">
    <property type="entry name" value="PKS_PP"/>
    <property type="match status" value="1"/>
</dbReference>
<dbReference type="PANTHER" id="PTHR44845:SF6">
    <property type="entry name" value="BETA-ALANINE-ACTIVATING ENZYME"/>
    <property type="match status" value="1"/>
</dbReference>
<evidence type="ECO:0000313" key="5">
    <source>
        <dbReference type="EMBL" id="GAA0388975.1"/>
    </source>
</evidence>
<dbReference type="Pfam" id="PF00550">
    <property type="entry name" value="PP-binding"/>
    <property type="match status" value="1"/>
</dbReference>
<dbReference type="Gene3D" id="3.40.50.1110">
    <property type="entry name" value="SGNH hydrolase"/>
    <property type="match status" value="1"/>
</dbReference>
<evidence type="ECO:0000256" key="2">
    <source>
        <dbReference type="ARBA" id="ARBA00022553"/>
    </source>
</evidence>
<dbReference type="EMBL" id="BAAACX010000008">
    <property type="protein sequence ID" value="GAA0388975.1"/>
    <property type="molecule type" value="Genomic_DNA"/>
</dbReference>
<dbReference type="Gene3D" id="3.40.50.720">
    <property type="entry name" value="NAD(P)-binding Rossmann-like Domain"/>
    <property type="match status" value="1"/>
</dbReference>